<proteinExistence type="inferred from homology"/>
<dbReference type="PANTHER" id="PTHR12499">
    <property type="entry name" value="OPTIC ATROPHY 3 PROTEIN OPA3"/>
    <property type="match status" value="1"/>
</dbReference>
<dbReference type="AlphaFoldDB" id="A0A9W7XS59"/>
<sequence length="207" mass="23751">MSSFKIASLVFRTLSKPVANALKQQAKSHDVFRSLCINVAQISHRTEMNWKMKVLGYKKEVIRPLSEARAIDAGANFLGELFIFSVAASLIFAEQLRSRSQAKRQRTAVDDRLEELEKEMGERKEEIERLRVERGLLREELDVLVNENDTLAAVVMQMLNTDMKRRSIDWGHPLPKISEDMIQKFENGENIDSSIRESMNKGSREAQ</sequence>
<comment type="caution">
    <text evidence="4">The sequence shown here is derived from an EMBL/GenBank/DDBJ whole genome shotgun (WGS) entry which is preliminary data.</text>
</comment>
<evidence type="ECO:0000256" key="2">
    <source>
        <dbReference type="ARBA" id="ARBA00023054"/>
    </source>
</evidence>
<keyword evidence="2 3" id="KW-0175">Coiled coil</keyword>
<gene>
    <name evidence="4" type="ORF">LPJ64_000100</name>
</gene>
<dbReference type="PANTHER" id="PTHR12499:SF0">
    <property type="entry name" value="OPTIC ATROPHY 3 PROTEIN"/>
    <property type="match status" value="1"/>
</dbReference>
<dbReference type="Pfam" id="PF07047">
    <property type="entry name" value="OPA3"/>
    <property type="match status" value="1"/>
</dbReference>
<dbReference type="GO" id="GO:0019216">
    <property type="term" value="P:regulation of lipid metabolic process"/>
    <property type="evidence" value="ECO:0007669"/>
    <property type="project" value="TreeGrafter"/>
</dbReference>
<evidence type="ECO:0000313" key="4">
    <source>
        <dbReference type="EMBL" id="KAJ1648646.1"/>
    </source>
</evidence>
<name>A0A9W7XS59_9FUNG</name>
<dbReference type="EMBL" id="JANBOH010000002">
    <property type="protein sequence ID" value="KAJ1648646.1"/>
    <property type="molecule type" value="Genomic_DNA"/>
</dbReference>
<dbReference type="GO" id="GO:0005739">
    <property type="term" value="C:mitochondrion"/>
    <property type="evidence" value="ECO:0007669"/>
    <property type="project" value="TreeGrafter"/>
</dbReference>
<dbReference type="Proteomes" id="UP001145021">
    <property type="component" value="Unassembled WGS sequence"/>
</dbReference>
<dbReference type="InterPro" id="IPR010754">
    <property type="entry name" value="OPA3-like"/>
</dbReference>
<feature type="coiled-coil region" evidence="3">
    <location>
        <begin position="99"/>
        <end position="147"/>
    </location>
</feature>
<reference evidence="4" key="1">
    <citation type="submission" date="2022-07" db="EMBL/GenBank/DDBJ databases">
        <title>Phylogenomic reconstructions and comparative analyses of Kickxellomycotina fungi.</title>
        <authorList>
            <person name="Reynolds N.K."/>
            <person name="Stajich J.E."/>
            <person name="Barry K."/>
            <person name="Grigoriev I.V."/>
            <person name="Crous P."/>
            <person name="Smith M.E."/>
        </authorList>
    </citation>
    <scope>NUCLEOTIDE SEQUENCE</scope>
    <source>
        <strain evidence="4">NBRC 105413</strain>
    </source>
</reference>
<evidence type="ECO:0008006" key="6">
    <source>
        <dbReference type="Google" id="ProtNLM"/>
    </source>
</evidence>
<evidence type="ECO:0000313" key="5">
    <source>
        <dbReference type="Proteomes" id="UP001145021"/>
    </source>
</evidence>
<evidence type="ECO:0000256" key="3">
    <source>
        <dbReference type="SAM" id="Coils"/>
    </source>
</evidence>
<organism evidence="4 5">
    <name type="scientific">Coemansia asiatica</name>
    <dbReference type="NCBI Taxonomy" id="1052880"/>
    <lineage>
        <taxon>Eukaryota</taxon>
        <taxon>Fungi</taxon>
        <taxon>Fungi incertae sedis</taxon>
        <taxon>Zoopagomycota</taxon>
        <taxon>Kickxellomycotina</taxon>
        <taxon>Kickxellomycetes</taxon>
        <taxon>Kickxellales</taxon>
        <taxon>Kickxellaceae</taxon>
        <taxon>Coemansia</taxon>
    </lineage>
</organism>
<protein>
    <recommendedName>
        <fullName evidence="6">OPA3-like protein</fullName>
    </recommendedName>
</protein>
<keyword evidence="5" id="KW-1185">Reference proteome</keyword>
<comment type="similarity">
    <text evidence="1">Belongs to the OPA3 family.</text>
</comment>
<evidence type="ECO:0000256" key="1">
    <source>
        <dbReference type="ARBA" id="ARBA00007584"/>
    </source>
</evidence>
<accession>A0A9W7XS59</accession>